<feature type="coiled-coil region" evidence="1">
    <location>
        <begin position="77"/>
        <end position="114"/>
    </location>
</feature>
<keyword evidence="1" id="KW-0175">Coiled coil</keyword>
<dbReference type="InterPro" id="IPR033467">
    <property type="entry name" value="Tesmin/TSO1-like_CXC"/>
</dbReference>
<evidence type="ECO:0000259" key="3">
    <source>
        <dbReference type="SMART" id="SM01114"/>
    </source>
</evidence>
<dbReference type="AlphaFoldDB" id="A0AAE0VX52"/>
<dbReference type="SMART" id="SM01114">
    <property type="entry name" value="CXC"/>
    <property type="match status" value="1"/>
</dbReference>
<reference evidence="4" key="3">
    <citation type="submission" date="2023-05" db="EMBL/GenBank/DDBJ databases">
        <authorList>
            <person name="Smith C.H."/>
        </authorList>
    </citation>
    <scope>NUCLEOTIDE SEQUENCE</scope>
    <source>
        <strain evidence="4">CHS0354</strain>
        <tissue evidence="4">Mantle</tissue>
    </source>
</reference>
<reference evidence="4" key="1">
    <citation type="journal article" date="2021" name="Genome Biol. Evol.">
        <title>A High-Quality Reference Genome for a Parasitic Bivalve with Doubly Uniparental Inheritance (Bivalvia: Unionida).</title>
        <authorList>
            <person name="Smith C.H."/>
        </authorList>
    </citation>
    <scope>NUCLEOTIDE SEQUENCE</scope>
    <source>
        <strain evidence="4">CHS0354</strain>
    </source>
</reference>
<feature type="region of interest" description="Disordered" evidence="2">
    <location>
        <begin position="1"/>
        <end position="23"/>
    </location>
</feature>
<evidence type="ECO:0000313" key="5">
    <source>
        <dbReference type="Proteomes" id="UP001195483"/>
    </source>
</evidence>
<organism evidence="4 5">
    <name type="scientific">Potamilus streckersoni</name>
    <dbReference type="NCBI Taxonomy" id="2493646"/>
    <lineage>
        <taxon>Eukaryota</taxon>
        <taxon>Metazoa</taxon>
        <taxon>Spiralia</taxon>
        <taxon>Lophotrochozoa</taxon>
        <taxon>Mollusca</taxon>
        <taxon>Bivalvia</taxon>
        <taxon>Autobranchia</taxon>
        <taxon>Heteroconchia</taxon>
        <taxon>Palaeoheterodonta</taxon>
        <taxon>Unionida</taxon>
        <taxon>Unionoidea</taxon>
        <taxon>Unionidae</taxon>
        <taxon>Ambleminae</taxon>
        <taxon>Lampsilini</taxon>
        <taxon>Potamilus</taxon>
    </lineage>
</organism>
<dbReference type="EMBL" id="JAEAOA010001368">
    <property type="protein sequence ID" value="KAK3592335.1"/>
    <property type="molecule type" value="Genomic_DNA"/>
</dbReference>
<feature type="domain" description="Tesmin/TSO1-like CXC" evidence="3">
    <location>
        <begin position="209"/>
        <end position="251"/>
    </location>
</feature>
<accession>A0AAE0VX52</accession>
<evidence type="ECO:0000256" key="1">
    <source>
        <dbReference type="SAM" id="Coils"/>
    </source>
</evidence>
<sequence length="361" mass="40877">MDHSSAVSEMKTLKEDDQDNSHQVAKLEQMIVTLKKKQESEMTRIQKEHESKVLFLLSQMKSGTNNDSIDQDTKKRLQIQEGELKKLNEINDKLQEKTAECESLKQQLTRLMYTSKQIHLMPDLNNPGSSPFLSPTPKPQMLLKKNFQSNAKKEPQETVAYMYSDFEEDLEESGSDDYSEGENDPEYIPTPIQRRVKLAEKRRPSKRSSIGARCCCKSKCKTNKCSCRKNGVSCQKECGCVAMNCVNRELEQPHSTTNTELETSKGSSVINSTFVFEENEKSSELESPEILQTSQKTHTILGLIQQDDSGQQSSEEFVLPGPLKSRKSAHSKSSIKNDSLGRGLKRRKLLPSKQGSFFEPL</sequence>
<comment type="caution">
    <text evidence="4">The sequence shown here is derived from an EMBL/GenBank/DDBJ whole genome shotgun (WGS) entry which is preliminary data.</text>
</comment>
<feature type="region of interest" description="Disordered" evidence="2">
    <location>
        <begin position="170"/>
        <end position="192"/>
    </location>
</feature>
<feature type="compositionally biased region" description="Acidic residues" evidence="2">
    <location>
        <begin position="170"/>
        <end position="185"/>
    </location>
</feature>
<proteinExistence type="predicted"/>
<feature type="region of interest" description="Disordered" evidence="2">
    <location>
        <begin position="306"/>
        <end position="361"/>
    </location>
</feature>
<name>A0AAE0VX52_9BIVA</name>
<keyword evidence="5" id="KW-1185">Reference proteome</keyword>
<dbReference type="Proteomes" id="UP001195483">
    <property type="component" value="Unassembled WGS sequence"/>
</dbReference>
<protein>
    <recommendedName>
        <fullName evidence="3">Tesmin/TSO1-like CXC domain-containing protein</fullName>
    </recommendedName>
</protein>
<evidence type="ECO:0000313" key="4">
    <source>
        <dbReference type="EMBL" id="KAK3592335.1"/>
    </source>
</evidence>
<gene>
    <name evidence="4" type="ORF">CHS0354_022580</name>
</gene>
<evidence type="ECO:0000256" key="2">
    <source>
        <dbReference type="SAM" id="MobiDB-lite"/>
    </source>
</evidence>
<reference evidence="4" key="2">
    <citation type="journal article" date="2021" name="Genome Biol. Evol.">
        <title>Developing a high-quality reference genome for a parasitic bivalve with doubly uniparental inheritance (Bivalvia: Unionida).</title>
        <authorList>
            <person name="Smith C.H."/>
        </authorList>
    </citation>
    <scope>NUCLEOTIDE SEQUENCE</scope>
    <source>
        <strain evidence="4">CHS0354</strain>
        <tissue evidence="4">Mantle</tissue>
    </source>
</reference>